<organism evidence="2 3">
    <name type="scientific">Formosimonas limnophila</name>
    <dbReference type="NCBI Taxonomy" id="1384487"/>
    <lineage>
        <taxon>Bacteria</taxon>
        <taxon>Pseudomonadati</taxon>
        <taxon>Pseudomonadota</taxon>
        <taxon>Betaproteobacteria</taxon>
        <taxon>Burkholderiales</taxon>
        <taxon>Burkholderiaceae</taxon>
        <taxon>Formosimonas</taxon>
    </lineage>
</organism>
<reference evidence="2" key="1">
    <citation type="journal article" date="2014" name="Int. J. Syst. Evol. Microbiol.">
        <title>Complete genome sequence of Corynebacterium casei LMG S-19264T (=DSM 44701T), isolated from a smear-ripened cheese.</title>
        <authorList>
            <consortium name="US DOE Joint Genome Institute (JGI-PGF)"/>
            <person name="Walter F."/>
            <person name="Albersmeier A."/>
            <person name="Kalinowski J."/>
            <person name="Ruckert C."/>
        </authorList>
    </citation>
    <scope>NUCLEOTIDE SEQUENCE</scope>
    <source>
        <strain evidence="2">KCTC 32501</strain>
    </source>
</reference>
<keyword evidence="3" id="KW-1185">Reference proteome</keyword>
<comment type="caution">
    <text evidence="2">The sequence shown here is derived from an EMBL/GenBank/DDBJ whole genome shotgun (WGS) entry which is preliminary data.</text>
</comment>
<dbReference type="EMBL" id="BMZG01000002">
    <property type="protein sequence ID" value="GHA67143.1"/>
    <property type="molecule type" value="Genomic_DNA"/>
</dbReference>
<dbReference type="PANTHER" id="PTHR36444">
    <property type="entry name" value="TRANSCRIPTIONAL REGULATOR PROTEIN YOBU-RELATED"/>
    <property type="match status" value="1"/>
</dbReference>
<gene>
    <name evidence="2" type="ORF">GCM10009007_04660</name>
</gene>
<name>A0A8J3FZY9_9BURK</name>
<dbReference type="AlphaFoldDB" id="A0A8J3FZY9"/>
<dbReference type="InterPro" id="IPR010499">
    <property type="entry name" value="AraC_E-bd"/>
</dbReference>
<dbReference type="Proteomes" id="UP000614287">
    <property type="component" value="Unassembled WGS sequence"/>
</dbReference>
<protein>
    <submittedName>
        <fullName evidence="2">Transcriptional regulator</fullName>
    </submittedName>
</protein>
<reference evidence="2" key="2">
    <citation type="submission" date="2020-09" db="EMBL/GenBank/DDBJ databases">
        <authorList>
            <person name="Sun Q."/>
            <person name="Kim S."/>
        </authorList>
    </citation>
    <scope>NUCLEOTIDE SEQUENCE</scope>
    <source>
        <strain evidence="2">KCTC 32501</strain>
    </source>
</reference>
<evidence type="ECO:0000313" key="3">
    <source>
        <dbReference type="Proteomes" id="UP000614287"/>
    </source>
</evidence>
<dbReference type="InterPro" id="IPR053182">
    <property type="entry name" value="YobU-like_regulator"/>
</dbReference>
<dbReference type="Pfam" id="PF14526">
    <property type="entry name" value="Cass2"/>
    <property type="match status" value="1"/>
</dbReference>
<dbReference type="Gene3D" id="3.20.80.10">
    <property type="entry name" value="Regulatory factor, effector binding domain"/>
    <property type="match status" value="1"/>
</dbReference>
<accession>A0A8J3FZY9</accession>
<dbReference type="PANTHER" id="PTHR36444:SF2">
    <property type="entry name" value="TRANSCRIPTIONAL REGULATOR PROTEIN YOBU-RELATED"/>
    <property type="match status" value="1"/>
</dbReference>
<dbReference type="RefSeq" id="WP_189490980.1">
    <property type="nucleotide sequence ID" value="NZ_BMZG01000002.1"/>
</dbReference>
<dbReference type="InterPro" id="IPR029441">
    <property type="entry name" value="Cass2"/>
</dbReference>
<sequence>MKTSIQTIESFQVAGLPIRTDNATEQTPNGKIRALWSDFFAQDLFEIPERIQGSPVYGVYTNYESDHTGSFDVIAGVKVTEAPTTHLQTVTIEAGDYLVFETKGEMPQRMIDGWMAVWQYFAQTDALYQRRYTTDFEQMVDENDIKIFIAVQPAQTK</sequence>
<dbReference type="InterPro" id="IPR011256">
    <property type="entry name" value="Reg_factor_effector_dom_sf"/>
</dbReference>
<evidence type="ECO:0000313" key="2">
    <source>
        <dbReference type="EMBL" id="GHA67143.1"/>
    </source>
</evidence>
<dbReference type="SUPFAM" id="SSF55136">
    <property type="entry name" value="Probable bacterial effector-binding domain"/>
    <property type="match status" value="1"/>
</dbReference>
<evidence type="ECO:0000259" key="1">
    <source>
        <dbReference type="SMART" id="SM00871"/>
    </source>
</evidence>
<dbReference type="SMART" id="SM00871">
    <property type="entry name" value="AraC_E_bind"/>
    <property type="match status" value="1"/>
</dbReference>
<proteinExistence type="predicted"/>
<feature type="domain" description="AraC effector-binding" evidence="1">
    <location>
        <begin position="1"/>
        <end position="152"/>
    </location>
</feature>